<evidence type="ECO:0000256" key="4">
    <source>
        <dbReference type="ARBA" id="ARBA00022618"/>
    </source>
</evidence>
<dbReference type="GO" id="GO:0043093">
    <property type="term" value="P:FtsZ-dependent cytokinesis"/>
    <property type="evidence" value="ECO:0007669"/>
    <property type="project" value="UniProtKB-UniRule"/>
</dbReference>
<dbReference type="GO" id="GO:0005886">
    <property type="term" value="C:plasma membrane"/>
    <property type="evidence" value="ECO:0007669"/>
    <property type="project" value="UniProtKB-SubCell"/>
</dbReference>
<organism evidence="17 18">
    <name type="scientific">Aquella oligotrophica</name>
    <dbReference type="NCBI Taxonomy" id="2067065"/>
    <lineage>
        <taxon>Bacteria</taxon>
        <taxon>Pseudomonadati</taxon>
        <taxon>Pseudomonadota</taxon>
        <taxon>Betaproteobacteria</taxon>
        <taxon>Neisseriales</taxon>
        <taxon>Neisseriaceae</taxon>
        <taxon>Aquella</taxon>
    </lineage>
</organism>
<keyword evidence="12 16" id="KW-0131">Cell cycle</keyword>
<keyword evidence="16" id="KW-0997">Cell inner membrane</keyword>
<dbReference type="OrthoDB" id="9768187at2"/>
<feature type="transmembrane region" description="Helical" evidence="16">
    <location>
        <begin position="328"/>
        <end position="351"/>
    </location>
</feature>
<feature type="transmembrane region" description="Helical" evidence="16">
    <location>
        <begin position="95"/>
        <end position="112"/>
    </location>
</feature>
<comment type="subcellular location">
    <subcellularLocation>
        <location evidence="16">Cell inner membrane</location>
        <topology evidence="16">Multi-pass membrane protein</topology>
    </subcellularLocation>
    <subcellularLocation>
        <location evidence="1">Cell membrane</location>
        <topology evidence="1">Multi-pass membrane protein</topology>
    </subcellularLocation>
    <text evidence="16">Localizes to the division septum.</text>
</comment>
<comment type="similarity">
    <text evidence="14 16">Belongs to the SEDS family. FtsW subfamily.</text>
</comment>
<name>A0A2I7N3X1_9NEIS</name>
<keyword evidence="8 16" id="KW-0133">Cell shape</keyword>
<evidence type="ECO:0000256" key="7">
    <source>
        <dbReference type="ARBA" id="ARBA00022692"/>
    </source>
</evidence>
<feature type="transmembrane region" description="Helical" evidence="16">
    <location>
        <begin position="132"/>
        <end position="148"/>
    </location>
</feature>
<keyword evidence="10 16" id="KW-1133">Transmembrane helix</keyword>
<evidence type="ECO:0000256" key="8">
    <source>
        <dbReference type="ARBA" id="ARBA00022960"/>
    </source>
</evidence>
<keyword evidence="7 16" id="KW-0812">Transmembrane</keyword>
<gene>
    <name evidence="16 17" type="primary">ftsW</name>
    <name evidence="17" type="ORF">CUN60_02150</name>
</gene>
<evidence type="ECO:0000256" key="1">
    <source>
        <dbReference type="ARBA" id="ARBA00004651"/>
    </source>
</evidence>
<dbReference type="GO" id="GO:0032153">
    <property type="term" value="C:cell division site"/>
    <property type="evidence" value="ECO:0007669"/>
    <property type="project" value="UniProtKB-UniRule"/>
</dbReference>
<comment type="pathway">
    <text evidence="2 16">Cell wall biogenesis; peptidoglycan biosynthesis.</text>
</comment>
<dbReference type="KEGG" id="nba:CUN60_02150"/>
<dbReference type="EMBL" id="CP024847">
    <property type="protein sequence ID" value="AUR51152.1"/>
    <property type="molecule type" value="Genomic_DNA"/>
</dbReference>
<evidence type="ECO:0000256" key="3">
    <source>
        <dbReference type="ARBA" id="ARBA00022475"/>
    </source>
</evidence>
<feature type="transmembrane region" description="Helical" evidence="16">
    <location>
        <begin position="62"/>
        <end position="83"/>
    </location>
</feature>
<comment type="function">
    <text evidence="16">Peptidoglycan polymerase that is essential for cell division.</text>
</comment>
<dbReference type="GO" id="GO:0008360">
    <property type="term" value="P:regulation of cell shape"/>
    <property type="evidence" value="ECO:0007669"/>
    <property type="project" value="UniProtKB-KW"/>
</dbReference>
<proteinExistence type="inferred from homology"/>
<accession>A0A2I7N3X1</accession>
<keyword evidence="13 16" id="KW-0961">Cell wall biogenesis/degradation</keyword>
<evidence type="ECO:0000256" key="6">
    <source>
        <dbReference type="ARBA" id="ARBA00022679"/>
    </source>
</evidence>
<feature type="transmembrane region" description="Helical" evidence="16">
    <location>
        <begin position="27"/>
        <end position="50"/>
    </location>
</feature>
<evidence type="ECO:0000256" key="13">
    <source>
        <dbReference type="ARBA" id="ARBA00023316"/>
    </source>
</evidence>
<dbReference type="EC" id="2.4.99.28" evidence="16"/>
<dbReference type="GO" id="GO:0009252">
    <property type="term" value="P:peptidoglycan biosynthetic process"/>
    <property type="evidence" value="ECO:0007669"/>
    <property type="project" value="UniProtKB-UniRule"/>
</dbReference>
<evidence type="ECO:0000256" key="15">
    <source>
        <dbReference type="ARBA" id="ARBA00049902"/>
    </source>
</evidence>
<dbReference type="HAMAP" id="MF_00913">
    <property type="entry name" value="PGT_FtsW_proteobact"/>
    <property type="match status" value="1"/>
</dbReference>
<evidence type="ECO:0000256" key="14">
    <source>
        <dbReference type="ARBA" id="ARBA00038053"/>
    </source>
</evidence>
<keyword evidence="9 16" id="KW-0573">Peptidoglycan synthesis</keyword>
<evidence type="ECO:0000256" key="11">
    <source>
        <dbReference type="ARBA" id="ARBA00023136"/>
    </source>
</evidence>
<keyword evidence="5 16" id="KW-0328">Glycosyltransferase</keyword>
<protein>
    <recommendedName>
        <fullName evidence="16">Probable peptidoglycan glycosyltransferase FtsW</fullName>
        <shortName evidence="16">PGT</shortName>
        <ecNumber evidence="16">2.4.99.28</ecNumber>
    </recommendedName>
    <alternativeName>
        <fullName evidence="16">Cell division protein FtsW</fullName>
    </alternativeName>
    <alternativeName>
        <fullName evidence="16">Cell wall polymerase</fullName>
    </alternativeName>
    <alternativeName>
        <fullName evidence="16">Peptidoglycan polymerase</fullName>
        <shortName evidence="16">PG polymerase</shortName>
    </alternativeName>
</protein>
<evidence type="ECO:0000256" key="2">
    <source>
        <dbReference type="ARBA" id="ARBA00004752"/>
    </source>
</evidence>
<keyword evidence="11 16" id="KW-0472">Membrane</keyword>
<feature type="transmembrane region" description="Helical" evidence="16">
    <location>
        <begin position="357"/>
        <end position="380"/>
    </location>
</feature>
<keyword evidence="4 16" id="KW-0132">Cell division</keyword>
<evidence type="ECO:0000256" key="12">
    <source>
        <dbReference type="ARBA" id="ARBA00023306"/>
    </source>
</evidence>
<dbReference type="Pfam" id="PF01098">
    <property type="entry name" value="FTSW_RODA_SPOVE"/>
    <property type="match status" value="1"/>
</dbReference>
<dbReference type="AlphaFoldDB" id="A0A2I7N3X1"/>
<dbReference type="PANTHER" id="PTHR30474:SF2">
    <property type="entry name" value="PEPTIDOGLYCAN GLYCOSYLTRANSFERASE FTSW-RELATED"/>
    <property type="match status" value="1"/>
</dbReference>
<evidence type="ECO:0000313" key="17">
    <source>
        <dbReference type="EMBL" id="AUR51152.1"/>
    </source>
</evidence>
<feature type="transmembrane region" description="Helical" evidence="16">
    <location>
        <begin position="204"/>
        <end position="222"/>
    </location>
</feature>
<feature type="transmembrane region" description="Helical" evidence="16">
    <location>
        <begin position="281"/>
        <end position="307"/>
    </location>
</feature>
<evidence type="ECO:0000256" key="10">
    <source>
        <dbReference type="ARBA" id="ARBA00022989"/>
    </source>
</evidence>
<dbReference type="RefSeq" id="WP_102950452.1">
    <property type="nucleotide sequence ID" value="NZ_CP024847.1"/>
</dbReference>
<dbReference type="GO" id="GO:0008955">
    <property type="term" value="F:peptidoglycan glycosyltransferase activity"/>
    <property type="evidence" value="ECO:0007669"/>
    <property type="project" value="UniProtKB-UniRule"/>
</dbReference>
<evidence type="ECO:0000256" key="5">
    <source>
        <dbReference type="ARBA" id="ARBA00022676"/>
    </source>
</evidence>
<sequence>MRLFRKTLNQFSPAKPRNIKVGIDNNILFAAILLLTLGLLMVYSASIAYAGKDSGSGNQYFYMIRHVMAISLGLVIGVLAFNLPTSFWQKNSNKIIVGVIILLIAVLIPHVGRLVNGSRRWLPLGLLNLQPSELAKIGIAIYMANYFCGKTLSFRKFRSDVLPVTITLLTICGLLLAEPDMGSTTVVFLIALTILFLSDLDVRLIIAMVLLGAVAFVLLIVFEPYRMKRVVGFLNPWEDSLGKGYQLSHSLLAYGHGGWLGVGLGNSIEKLYYLPEAHTDFIMAIIGEEFGVIGVIAVLVLFWIIFYRGFTIIASEAKRLPQRKFQGLLAQGISVWFFAQAIVNIGVSIGILPTKGLTLPFVSFGGSSILVNCIALAILLKIDYENKLVRQGVKVE</sequence>
<dbReference type="Proteomes" id="UP000236655">
    <property type="component" value="Chromosome"/>
</dbReference>
<feature type="transmembrane region" description="Helical" evidence="16">
    <location>
        <begin position="182"/>
        <end position="197"/>
    </location>
</feature>
<dbReference type="UniPathway" id="UPA00219"/>
<evidence type="ECO:0000256" key="16">
    <source>
        <dbReference type="HAMAP-Rule" id="MF_00913"/>
    </source>
</evidence>
<evidence type="ECO:0000256" key="9">
    <source>
        <dbReference type="ARBA" id="ARBA00022984"/>
    </source>
</evidence>
<dbReference type="NCBIfam" id="TIGR02614">
    <property type="entry name" value="ftsW"/>
    <property type="match status" value="1"/>
</dbReference>
<feature type="transmembrane region" description="Helical" evidence="16">
    <location>
        <begin position="160"/>
        <end position="176"/>
    </location>
</feature>
<keyword evidence="6 16" id="KW-0808">Transferase</keyword>
<dbReference type="GO" id="GO:0071555">
    <property type="term" value="P:cell wall organization"/>
    <property type="evidence" value="ECO:0007669"/>
    <property type="project" value="UniProtKB-KW"/>
</dbReference>
<dbReference type="PANTHER" id="PTHR30474">
    <property type="entry name" value="CELL CYCLE PROTEIN"/>
    <property type="match status" value="1"/>
</dbReference>
<evidence type="ECO:0000313" key="18">
    <source>
        <dbReference type="Proteomes" id="UP000236655"/>
    </source>
</evidence>
<reference evidence="18" key="1">
    <citation type="submission" date="2017-11" db="EMBL/GenBank/DDBJ databases">
        <authorList>
            <person name="Chan K.G."/>
            <person name="Lee L.S."/>
        </authorList>
    </citation>
    <scope>NUCLEOTIDE SEQUENCE [LARGE SCALE GENOMIC DNA]</scope>
    <source>
        <strain evidence="18">DSM 100970</strain>
    </source>
</reference>
<dbReference type="InterPro" id="IPR001182">
    <property type="entry name" value="FtsW/RodA"/>
</dbReference>
<keyword evidence="18" id="KW-1185">Reference proteome</keyword>
<comment type="catalytic activity">
    <reaction evidence="15 16">
        <text>[GlcNAc-(1-&gt;4)-Mur2Ac(oyl-L-Ala-gamma-D-Glu-L-Lys-D-Ala-D-Ala)](n)-di-trans,octa-cis-undecaprenyl diphosphate + beta-D-GlcNAc-(1-&gt;4)-Mur2Ac(oyl-L-Ala-gamma-D-Glu-L-Lys-D-Ala-D-Ala)-di-trans,octa-cis-undecaprenyl diphosphate = [GlcNAc-(1-&gt;4)-Mur2Ac(oyl-L-Ala-gamma-D-Glu-L-Lys-D-Ala-D-Ala)](n+1)-di-trans,octa-cis-undecaprenyl diphosphate + di-trans,octa-cis-undecaprenyl diphosphate + H(+)</text>
        <dbReference type="Rhea" id="RHEA:23708"/>
        <dbReference type="Rhea" id="RHEA-COMP:9602"/>
        <dbReference type="Rhea" id="RHEA-COMP:9603"/>
        <dbReference type="ChEBI" id="CHEBI:15378"/>
        <dbReference type="ChEBI" id="CHEBI:58405"/>
        <dbReference type="ChEBI" id="CHEBI:60033"/>
        <dbReference type="ChEBI" id="CHEBI:78435"/>
        <dbReference type="EC" id="2.4.99.28"/>
    </reaction>
</comment>
<keyword evidence="3 16" id="KW-1003">Cell membrane</keyword>
<dbReference type="GO" id="GO:0015648">
    <property type="term" value="F:lipid-linked peptidoglycan transporter activity"/>
    <property type="evidence" value="ECO:0007669"/>
    <property type="project" value="TreeGrafter"/>
</dbReference>
<dbReference type="InterPro" id="IPR013437">
    <property type="entry name" value="FtsW"/>
</dbReference>